<name>X0YTY5_9ZZZZ</name>
<dbReference type="EMBL" id="BARS01052153">
    <property type="protein sequence ID" value="GAG51808.1"/>
    <property type="molecule type" value="Genomic_DNA"/>
</dbReference>
<protein>
    <submittedName>
        <fullName evidence="1">Uncharacterized protein</fullName>
    </submittedName>
</protein>
<feature type="non-terminal residue" evidence="1">
    <location>
        <position position="1"/>
    </location>
</feature>
<reference evidence="1" key="1">
    <citation type="journal article" date="2014" name="Front. Microbiol.">
        <title>High frequency of phylogenetically diverse reductive dehalogenase-homologous genes in deep subseafloor sedimentary metagenomes.</title>
        <authorList>
            <person name="Kawai M."/>
            <person name="Futagami T."/>
            <person name="Toyoda A."/>
            <person name="Takaki Y."/>
            <person name="Nishi S."/>
            <person name="Hori S."/>
            <person name="Arai W."/>
            <person name="Tsubouchi T."/>
            <person name="Morono Y."/>
            <person name="Uchiyama I."/>
            <person name="Ito T."/>
            <person name="Fujiyama A."/>
            <person name="Inagaki F."/>
            <person name="Takami H."/>
        </authorList>
    </citation>
    <scope>NUCLEOTIDE SEQUENCE</scope>
    <source>
        <strain evidence="1">Expedition CK06-06</strain>
    </source>
</reference>
<proteinExistence type="predicted"/>
<accession>X0YTY5</accession>
<comment type="caution">
    <text evidence="1">The sequence shown here is derived from an EMBL/GenBank/DDBJ whole genome shotgun (WGS) entry which is preliminary data.</text>
</comment>
<gene>
    <name evidence="1" type="ORF">S01H1_77580</name>
</gene>
<evidence type="ECO:0000313" key="1">
    <source>
        <dbReference type="EMBL" id="GAG51808.1"/>
    </source>
</evidence>
<dbReference type="AlphaFoldDB" id="X0YTY5"/>
<sequence>FDAVVVGHAESATLRHYLPPHPAPIFAPLRLCPQEEVARFSQSLDFLKLLLSAAANSDEVAAACLRLASAAHPDRRAFLLTAGKELARLLPNEPQRLTAILRRIRP</sequence>
<organism evidence="1">
    <name type="scientific">marine sediment metagenome</name>
    <dbReference type="NCBI Taxonomy" id="412755"/>
    <lineage>
        <taxon>unclassified sequences</taxon>
        <taxon>metagenomes</taxon>
        <taxon>ecological metagenomes</taxon>
    </lineage>
</organism>